<dbReference type="InterPro" id="IPR001347">
    <property type="entry name" value="SIS_dom"/>
</dbReference>
<name>A0A3T0RX81_9ACTN</name>
<dbReference type="PROSITE" id="PS51464">
    <property type="entry name" value="SIS"/>
    <property type="match status" value="1"/>
</dbReference>
<dbReference type="AlphaFoldDB" id="A0A3T0RX81"/>
<dbReference type="GO" id="GO:0097367">
    <property type="term" value="F:carbohydrate derivative binding"/>
    <property type="evidence" value="ECO:0007669"/>
    <property type="project" value="InterPro"/>
</dbReference>
<dbReference type="Gene3D" id="1.10.10.2240">
    <property type="match status" value="1"/>
</dbReference>
<sequence length="333" mass="36720">MTDNAELLTTPSIEDQISEAIATIDSLDQLDNVFLVACGGSYALMVSLEHILQSSAAVEAHALNAREFTTRAPRTLGDHSLVISCSHSGNTPETVEATAAGKAAGAATICLTNLPGSPLDEAADSHVYYQHGDDKLYAYTGPALAYRLAYAIVDRINRTDTRAEVAEAASHLDHIVKTVQDDHYDAADKWAFKHARSELIYTLGSGPNYGETYAFAVCLLQEMQWIHSQGINSAEYFHGPFEITDFDVPFIETIGLGSSRAIDERAHAFVTTKSDDVLTLDAADWDLSEVPEHLRASYAHLVFNPLLRLHADRLADHRGHPLTVRRYMWRMEY</sequence>
<proteinExistence type="predicted"/>
<evidence type="ECO:0000313" key="2">
    <source>
        <dbReference type="EMBL" id="AZZ38621.1"/>
    </source>
</evidence>
<dbReference type="Gene3D" id="3.40.50.12570">
    <property type="match status" value="1"/>
</dbReference>
<evidence type="ECO:0000313" key="3">
    <source>
        <dbReference type="Proteomes" id="UP000285875"/>
    </source>
</evidence>
<dbReference type="GO" id="GO:0006487">
    <property type="term" value="P:protein N-linked glycosylation"/>
    <property type="evidence" value="ECO:0007669"/>
    <property type="project" value="TreeGrafter"/>
</dbReference>
<protein>
    <submittedName>
        <fullName evidence="2">SIS domain-containing protein</fullName>
    </submittedName>
</protein>
<dbReference type="RefSeq" id="WP_097798219.1">
    <property type="nucleotide sequence ID" value="NZ_CP025570.1"/>
</dbReference>
<dbReference type="GO" id="GO:0006002">
    <property type="term" value="P:fructose 6-phosphate metabolic process"/>
    <property type="evidence" value="ECO:0007669"/>
    <property type="project" value="TreeGrafter"/>
</dbReference>
<reference evidence="3" key="1">
    <citation type="submission" date="2017-12" db="EMBL/GenBank/DDBJ databases">
        <title>Whole genome sequencing of Acidipropionibacterium jensenii strains JS279 and JS280.</title>
        <authorList>
            <person name="Deptula P."/>
            <person name="Laine P."/>
            <person name="Smolander O.-P."/>
            <person name="Paulin L."/>
            <person name="Auvinen P."/>
            <person name="Varmanen P."/>
        </authorList>
    </citation>
    <scope>NUCLEOTIDE SEQUENCE [LARGE SCALE GENOMIC DNA]</scope>
    <source>
        <strain evidence="3">JS280</strain>
    </source>
</reference>
<dbReference type="Gene3D" id="3.40.50.10490">
    <property type="entry name" value="Glucose-6-phosphate isomerase like protein, domain 1"/>
    <property type="match status" value="1"/>
</dbReference>
<dbReference type="PANTHER" id="PTHR10937">
    <property type="entry name" value="GLUCOSAMINE--FRUCTOSE-6-PHOSPHATE AMINOTRANSFERASE, ISOMERIZING"/>
    <property type="match status" value="1"/>
</dbReference>
<dbReference type="GO" id="GO:0004360">
    <property type="term" value="F:glutamine-fructose-6-phosphate transaminase (isomerizing) activity"/>
    <property type="evidence" value="ECO:0007669"/>
    <property type="project" value="TreeGrafter"/>
</dbReference>
<dbReference type="GO" id="GO:0006047">
    <property type="term" value="P:UDP-N-acetylglucosamine metabolic process"/>
    <property type="evidence" value="ECO:0007669"/>
    <property type="project" value="TreeGrafter"/>
</dbReference>
<accession>A0A3T0RX81</accession>
<dbReference type="EMBL" id="CP025570">
    <property type="protein sequence ID" value="AZZ38621.1"/>
    <property type="molecule type" value="Genomic_DNA"/>
</dbReference>
<organism evidence="2 3">
    <name type="scientific">Acidipropionibacterium jensenii</name>
    <dbReference type="NCBI Taxonomy" id="1749"/>
    <lineage>
        <taxon>Bacteria</taxon>
        <taxon>Bacillati</taxon>
        <taxon>Actinomycetota</taxon>
        <taxon>Actinomycetes</taxon>
        <taxon>Propionibacteriales</taxon>
        <taxon>Propionibacteriaceae</taxon>
        <taxon>Acidipropionibacterium</taxon>
    </lineage>
</organism>
<dbReference type="InterPro" id="IPR046348">
    <property type="entry name" value="SIS_dom_sf"/>
</dbReference>
<gene>
    <name evidence="2" type="ORF">C0Z10_01385</name>
</gene>
<dbReference type="Pfam" id="PF01380">
    <property type="entry name" value="SIS"/>
    <property type="match status" value="1"/>
</dbReference>
<dbReference type="KEGG" id="aji:C0Z10_01385"/>
<dbReference type="SUPFAM" id="SSF53697">
    <property type="entry name" value="SIS domain"/>
    <property type="match status" value="1"/>
</dbReference>
<dbReference type="Proteomes" id="UP000285875">
    <property type="component" value="Chromosome"/>
</dbReference>
<evidence type="ECO:0000259" key="1">
    <source>
        <dbReference type="PROSITE" id="PS51464"/>
    </source>
</evidence>
<feature type="domain" description="SIS" evidence="1">
    <location>
        <begin position="23"/>
        <end position="162"/>
    </location>
</feature>
<dbReference type="PANTHER" id="PTHR10937:SF14">
    <property type="entry name" value="FRUCTOSELYSINE 6-PHOSPHATE DEGLYCASE"/>
    <property type="match status" value="1"/>
</dbReference>